<feature type="non-terminal residue" evidence="2">
    <location>
        <position position="1"/>
    </location>
</feature>
<proteinExistence type="predicted"/>
<name>K0SSS4_THAOC</name>
<dbReference type="AlphaFoldDB" id="K0SSS4"/>
<accession>K0SSS4</accession>
<evidence type="ECO:0000313" key="2">
    <source>
        <dbReference type="EMBL" id="EJK69398.1"/>
    </source>
</evidence>
<evidence type="ECO:0000256" key="1">
    <source>
        <dbReference type="SAM" id="MobiDB-lite"/>
    </source>
</evidence>
<organism evidence="2 3">
    <name type="scientific">Thalassiosira oceanica</name>
    <name type="common">Marine diatom</name>
    <dbReference type="NCBI Taxonomy" id="159749"/>
    <lineage>
        <taxon>Eukaryota</taxon>
        <taxon>Sar</taxon>
        <taxon>Stramenopiles</taxon>
        <taxon>Ochrophyta</taxon>
        <taxon>Bacillariophyta</taxon>
        <taxon>Coscinodiscophyceae</taxon>
        <taxon>Thalassiosirophycidae</taxon>
        <taxon>Thalassiosirales</taxon>
        <taxon>Thalassiosiraceae</taxon>
        <taxon>Thalassiosira</taxon>
    </lineage>
</organism>
<reference evidence="2 3" key="1">
    <citation type="journal article" date="2012" name="Genome Biol.">
        <title>Genome and low-iron response of an oceanic diatom adapted to chronic iron limitation.</title>
        <authorList>
            <person name="Lommer M."/>
            <person name="Specht M."/>
            <person name="Roy A.S."/>
            <person name="Kraemer L."/>
            <person name="Andreson R."/>
            <person name="Gutowska M.A."/>
            <person name="Wolf J."/>
            <person name="Bergner S.V."/>
            <person name="Schilhabel M.B."/>
            <person name="Klostermeier U.C."/>
            <person name="Beiko R.G."/>
            <person name="Rosenstiel P."/>
            <person name="Hippler M."/>
            <person name="Laroche J."/>
        </authorList>
    </citation>
    <scope>NUCLEOTIDE SEQUENCE [LARGE SCALE GENOMIC DNA]</scope>
    <source>
        <strain evidence="2 3">CCMP1005</strain>
    </source>
</reference>
<protein>
    <submittedName>
        <fullName evidence="2">Uncharacterized protein</fullName>
    </submittedName>
</protein>
<sequence length="188" mass="20841">RQRRPIFANPSSALSCAPHRPPTPTRAPTHPPLASLAPPPERANERQPTAGDAEQRPAAPASAALRQKSRVHTCPHPPHLPLASRHDLHPARGHPQPATPIHIDTTTTVGIVNNTIKRMWLLDKAAQDMFKFQHHPGQENLGDYPSKHHSGDIHQHVPPFYVHMDDSPHFLPRASLRYRALGEGVLKL</sequence>
<dbReference type="Proteomes" id="UP000266841">
    <property type="component" value="Unassembled WGS sequence"/>
</dbReference>
<comment type="caution">
    <text evidence="2">The sequence shown here is derived from an EMBL/GenBank/DDBJ whole genome shotgun (WGS) entry which is preliminary data.</text>
</comment>
<dbReference type="EMBL" id="AGNL01010127">
    <property type="protein sequence ID" value="EJK69398.1"/>
    <property type="molecule type" value="Genomic_DNA"/>
</dbReference>
<keyword evidence="3" id="KW-1185">Reference proteome</keyword>
<evidence type="ECO:0000313" key="3">
    <source>
        <dbReference type="Proteomes" id="UP000266841"/>
    </source>
</evidence>
<feature type="compositionally biased region" description="Pro residues" evidence="1">
    <location>
        <begin position="19"/>
        <end position="41"/>
    </location>
</feature>
<gene>
    <name evidence="2" type="ORF">THAOC_09351</name>
</gene>
<feature type="region of interest" description="Disordered" evidence="1">
    <location>
        <begin position="1"/>
        <end position="102"/>
    </location>
</feature>